<dbReference type="Proteomes" id="UP000184330">
    <property type="component" value="Unassembled WGS sequence"/>
</dbReference>
<dbReference type="AlphaFoldDB" id="A0A1L7XVR0"/>
<evidence type="ECO:0000313" key="2">
    <source>
        <dbReference type="Proteomes" id="UP000184330"/>
    </source>
</evidence>
<proteinExistence type="predicted"/>
<dbReference type="OrthoDB" id="4873887at2759"/>
<evidence type="ECO:0000313" key="1">
    <source>
        <dbReference type="EMBL" id="CZR69142.1"/>
    </source>
</evidence>
<reference evidence="1 2" key="1">
    <citation type="submission" date="2016-03" db="EMBL/GenBank/DDBJ databases">
        <authorList>
            <person name="Ploux O."/>
        </authorList>
    </citation>
    <scope>NUCLEOTIDE SEQUENCE [LARGE SCALE GENOMIC DNA]</scope>
    <source>
        <strain evidence="1 2">UAMH 11012</strain>
    </source>
</reference>
<dbReference type="EMBL" id="FJOG01000066">
    <property type="protein sequence ID" value="CZR69142.1"/>
    <property type="molecule type" value="Genomic_DNA"/>
</dbReference>
<accession>A0A1L7XVR0</accession>
<organism evidence="1 2">
    <name type="scientific">Phialocephala subalpina</name>
    <dbReference type="NCBI Taxonomy" id="576137"/>
    <lineage>
        <taxon>Eukaryota</taxon>
        <taxon>Fungi</taxon>
        <taxon>Dikarya</taxon>
        <taxon>Ascomycota</taxon>
        <taxon>Pezizomycotina</taxon>
        <taxon>Leotiomycetes</taxon>
        <taxon>Helotiales</taxon>
        <taxon>Mollisiaceae</taxon>
        <taxon>Phialocephala</taxon>
        <taxon>Phialocephala fortinii species complex</taxon>
    </lineage>
</organism>
<sequence>MASPYPVLEIAIVNIKGQDIENESTKEGKMRHEIFKHVTSVPGLSVRVGEEASEITISTSFVLVRNVLFQSGQQPADLGPLFYRLGIIQTPLRIHGSSRHSVRSFMELPSGPFDMYHITPNTEQRAALYAPYSAIVLFWGIDEAKFAELVKPWITSIEKSDSCLDYLWGEVKSPARVDTSKNLELEKGVIMLSGWKSKEEHDHDCSQPRVVNSFKALQAAVMKSD</sequence>
<keyword evidence="2" id="KW-1185">Reference proteome</keyword>
<gene>
    <name evidence="1" type="ORF">PAC_19042</name>
</gene>
<name>A0A1L7XVR0_9HELO</name>
<protein>
    <submittedName>
        <fullName evidence="1">Uncharacterized protein</fullName>
    </submittedName>
</protein>